<accession>A0A840URE6</accession>
<dbReference type="GO" id="GO:0003677">
    <property type="term" value="F:DNA binding"/>
    <property type="evidence" value="ECO:0007669"/>
    <property type="project" value="UniProtKB-KW"/>
</dbReference>
<protein>
    <submittedName>
        <fullName evidence="3">Transposase</fullName>
    </submittedName>
</protein>
<dbReference type="Proteomes" id="UP000559117">
    <property type="component" value="Unassembled WGS sequence"/>
</dbReference>
<evidence type="ECO:0000313" key="4">
    <source>
        <dbReference type="Proteomes" id="UP000559117"/>
    </source>
</evidence>
<name>A0A840URE6_9FIRM</name>
<dbReference type="RefSeq" id="WP_183861935.1">
    <property type="nucleotide sequence ID" value="NZ_JACHFH010000022.1"/>
</dbReference>
<evidence type="ECO:0000313" key="3">
    <source>
        <dbReference type="EMBL" id="MBB5336732.1"/>
    </source>
</evidence>
<dbReference type="EMBL" id="JACHFH010000022">
    <property type="protein sequence ID" value="MBB5336732.1"/>
    <property type="molecule type" value="Genomic_DNA"/>
</dbReference>
<comment type="caution">
    <text evidence="3">The sequence shown here is derived from an EMBL/GenBank/DDBJ whole genome shotgun (WGS) entry which is preliminary data.</text>
</comment>
<gene>
    <name evidence="3" type="ORF">HNR32_001886</name>
</gene>
<feature type="domain" description="Cas12f1-like TNB" evidence="2">
    <location>
        <begin position="28"/>
        <end position="96"/>
    </location>
</feature>
<evidence type="ECO:0000259" key="2">
    <source>
        <dbReference type="Pfam" id="PF07282"/>
    </source>
</evidence>
<evidence type="ECO:0000256" key="1">
    <source>
        <dbReference type="ARBA" id="ARBA00023125"/>
    </source>
</evidence>
<sequence>DVICLEDLQVNNMLKNHKLARSIIDASWSEFTRQLKYKAQWYGKEIMQIDKFYPSSQLCHNCGYQNKEIKDLTIRQWECPECNSHHDRDINAAINICNEGLRILNTAV</sequence>
<organism evidence="3 4">
    <name type="scientific">Pectinatus brassicae</name>
    <dbReference type="NCBI Taxonomy" id="862415"/>
    <lineage>
        <taxon>Bacteria</taxon>
        <taxon>Bacillati</taxon>
        <taxon>Bacillota</taxon>
        <taxon>Negativicutes</taxon>
        <taxon>Selenomonadales</taxon>
        <taxon>Selenomonadaceae</taxon>
        <taxon>Pectinatus</taxon>
    </lineage>
</organism>
<dbReference type="InterPro" id="IPR010095">
    <property type="entry name" value="Cas12f1-like_TNB"/>
</dbReference>
<dbReference type="AlphaFoldDB" id="A0A840URE6"/>
<keyword evidence="4" id="KW-1185">Reference proteome</keyword>
<dbReference type="Pfam" id="PF07282">
    <property type="entry name" value="Cas12f1-like_TNB"/>
    <property type="match status" value="1"/>
</dbReference>
<reference evidence="3 4" key="1">
    <citation type="submission" date="2020-08" db="EMBL/GenBank/DDBJ databases">
        <title>Genomic Encyclopedia of Type Strains, Phase IV (KMG-IV): sequencing the most valuable type-strain genomes for metagenomic binning, comparative biology and taxonomic classification.</title>
        <authorList>
            <person name="Goeker M."/>
        </authorList>
    </citation>
    <scope>NUCLEOTIDE SEQUENCE [LARGE SCALE GENOMIC DNA]</scope>
    <source>
        <strain evidence="3 4">DSM 24661</strain>
    </source>
</reference>
<dbReference type="NCBIfam" id="TIGR01766">
    <property type="entry name" value="IS200/IS605 family accessory protein TnpB-like domain"/>
    <property type="match status" value="1"/>
</dbReference>
<keyword evidence="1" id="KW-0238">DNA-binding</keyword>
<proteinExistence type="predicted"/>
<dbReference type="NCBIfam" id="NF040570">
    <property type="entry name" value="guided_TnpB"/>
    <property type="match status" value="1"/>
</dbReference>
<feature type="non-terminal residue" evidence="3">
    <location>
        <position position="1"/>
    </location>
</feature>